<dbReference type="InterPro" id="IPR004638">
    <property type="entry name" value="EmrB-like"/>
</dbReference>
<evidence type="ECO:0000256" key="3">
    <source>
        <dbReference type="ARBA" id="ARBA00022475"/>
    </source>
</evidence>
<evidence type="ECO:0000256" key="7">
    <source>
        <dbReference type="SAM" id="Phobius"/>
    </source>
</evidence>
<dbReference type="STRING" id="883161.HMPREF9306_01308"/>
<dbReference type="GO" id="GO:0005886">
    <property type="term" value="C:plasma membrane"/>
    <property type="evidence" value="ECO:0007669"/>
    <property type="project" value="UniProtKB-SubCell"/>
</dbReference>
<dbReference type="Gene3D" id="1.20.1720.10">
    <property type="entry name" value="Multidrug resistance protein D"/>
    <property type="match status" value="1"/>
</dbReference>
<evidence type="ECO:0000256" key="6">
    <source>
        <dbReference type="ARBA" id="ARBA00023136"/>
    </source>
</evidence>
<dbReference type="PRINTS" id="PR01036">
    <property type="entry name" value="TCRTETB"/>
</dbReference>
<evidence type="ECO:0000259" key="8">
    <source>
        <dbReference type="PROSITE" id="PS50850"/>
    </source>
</evidence>
<evidence type="ECO:0000256" key="4">
    <source>
        <dbReference type="ARBA" id="ARBA00022692"/>
    </source>
</evidence>
<feature type="transmembrane region" description="Helical" evidence="7">
    <location>
        <begin position="235"/>
        <end position="258"/>
    </location>
</feature>
<evidence type="ECO:0000256" key="2">
    <source>
        <dbReference type="ARBA" id="ARBA00022448"/>
    </source>
</evidence>
<dbReference type="HOGENOM" id="CLU_000960_28_2_11"/>
<feature type="transmembrane region" description="Helical" evidence="7">
    <location>
        <begin position="485"/>
        <end position="507"/>
    </location>
</feature>
<dbReference type="Proteomes" id="UP000014417">
    <property type="component" value="Unassembled WGS sequence"/>
</dbReference>
<keyword evidence="3" id="KW-1003">Cell membrane</keyword>
<feature type="transmembrane region" description="Helical" evidence="7">
    <location>
        <begin position="367"/>
        <end position="388"/>
    </location>
</feature>
<comment type="caution">
    <text evidence="9">The sequence shown here is derived from an EMBL/GenBank/DDBJ whole genome shotgun (WGS) entry which is preliminary data.</text>
</comment>
<feature type="transmembrane region" description="Helical" evidence="7">
    <location>
        <begin position="279"/>
        <end position="302"/>
    </location>
</feature>
<organism evidence="9 10">
    <name type="scientific">Propionimicrobium lymphophilum ACS-093-V-SCH5</name>
    <dbReference type="NCBI Taxonomy" id="883161"/>
    <lineage>
        <taxon>Bacteria</taxon>
        <taxon>Bacillati</taxon>
        <taxon>Actinomycetota</taxon>
        <taxon>Actinomycetes</taxon>
        <taxon>Propionibacteriales</taxon>
        <taxon>Propionibacteriaceae</taxon>
        <taxon>Propionimicrobium</taxon>
    </lineage>
</organism>
<dbReference type="CDD" id="cd17321">
    <property type="entry name" value="MFS_MMR_MDR_like"/>
    <property type="match status" value="1"/>
</dbReference>
<feature type="transmembrane region" description="Helical" evidence="7">
    <location>
        <begin position="64"/>
        <end position="81"/>
    </location>
</feature>
<feature type="transmembrane region" description="Helical" evidence="7">
    <location>
        <begin position="209"/>
        <end position="229"/>
    </location>
</feature>
<reference evidence="9 10" key="1">
    <citation type="submission" date="2013-04" db="EMBL/GenBank/DDBJ databases">
        <title>The Genome Sequence of Propionimicrobium lymphophilum ACS-093-V-SCH5.</title>
        <authorList>
            <consortium name="The Broad Institute Genomics Platform"/>
            <person name="Earl A."/>
            <person name="Ward D."/>
            <person name="Feldgarden M."/>
            <person name="Gevers D."/>
            <person name="Saerens B."/>
            <person name="Vaneechoutte M."/>
            <person name="Walker B."/>
            <person name="Young S."/>
            <person name="Zeng Q."/>
            <person name="Gargeya S."/>
            <person name="Fitzgerald M."/>
            <person name="Haas B."/>
            <person name="Abouelleil A."/>
            <person name="Allen A.W."/>
            <person name="Alvarado L."/>
            <person name="Arachchi H.M."/>
            <person name="Berlin A.M."/>
            <person name="Chapman S.B."/>
            <person name="Gainer-Dewar J."/>
            <person name="Goldberg J."/>
            <person name="Griggs A."/>
            <person name="Gujja S."/>
            <person name="Hansen M."/>
            <person name="Howarth C."/>
            <person name="Imamovic A."/>
            <person name="Ireland A."/>
            <person name="Larimer J."/>
            <person name="McCowan C."/>
            <person name="Murphy C."/>
            <person name="Pearson M."/>
            <person name="Poon T.W."/>
            <person name="Priest M."/>
            <person name="Roberts A."/>
            <person name="Saif S."/>
            <person name="Shea T."/>
            <person name="Sisk P."/>
            <person name="Sykes S."/>
            <person name="Wortman J."/>
            <person name="Nusbaum C."/>
            <person name="Birren B."/>
        </authorList>
    </citation>
    <scope>NUCLEOTIDE SEQUENCE [LARGE SCALE GENOMIC DNA]</scope>
    <source>
        <strain evidence="9 10">ACS-093-V-SCH5</strain>
    </source>
</reference>
<keyword evidence="4 7" id="KW-0812">Transmembrane</keyword>
<dbReference type="InterPro" id="IPR036259">
    <property type="entry name" value="MFS_trans_sf"/>
</dbReference>
<feature type="transmembrane region" description="Helical" evidence="7">
    <location>
        <begin position="314"/>
        <end position="331"/>
    </location>
</feature>
<keyword evidence="10" id="KW-1185">Reference proteome</keyword>
<feature type="transmembrane region" description="Helical" evidence="7">
    <location>
        <begin position="175"/>
        <end position="197"/>
    </location>
</feature>
<name>S2WXW6_9ACTN</name>
<dbReference type="SUPFAM" id="SSF103473">
    <property type="entry name" value="MFS general substrate transporter"/>
    <property type="match status" value="1"/>
</dbReference>
<accession>S2WXW6</accession>
<protein>
    <submittedName>
        <fullName evidence="9">Drug:H+ antiporter-2 (14 Spanner) (DHA2) family drug resistance MFS transporter</fullName>
    </submittedName>
</protein>
<dbReference type="PANTHER" id="PTHR42718">
    <property type="entry name" value="MAJOR FACILITATOR SUPERFAMILY MULTIDRUG TRANSPORTER MFSC"/>
    <property type="match status" value="1"/>
</dbReference>
<dbReference type="PROSITE" id="PS50850">
    <property type="entry name" value="MFS"/>
    <property type="match status" value="1"/>
</dbReference>
<keyword evidence="2" id="KW-0813">Transport</keyword>
<sequence>MTSPASSTEEQDNKHFARRWLALGVLSLALFMASLDNTILNVALPTLAKELKASTGQLQWTVDSYQVTFAGLLLVAGAFVDRWGRTKTFLTGAGVFGLFSLLAGLAPNVELLIVFRALMGIGAALLTPSTLALVSAIFHEPKERTLAFAIWSGANAAGGAAGPLLSGILLEHFSWGSIFFINVPVALIIVIAGPFVLQHFKPDSSLKGIDIVGALLSTIALALVCWTVISAPGFGLLSAPIIISAVLGLALMIGFVSWEANFSEPILDLSLFKNRRFSVAVSVAGLVTGGGSAALFILTQYLQFNLAYDPLESGIRILPVAVALGIGVFSAPKLISSLKLKNTVLIGLVFVASGFFWMSFVTVESTYSHMLIGALAFGIGAGLLNPAATQAVMDALPQWASGVGSATNSSLMQVGSAMGVAFGGALLSTRYQNTVANSSIFEQLGEWKQAVLDSYAGAVNAADHFTGPLGEKIIYLAKAGFVEGMSWALIGCGAAVTVSAIAVAVLYPSDKKSKEISDDAE</sequence>
<dbReference type="PANTHER" id="PTHR42718:SF42">
    <property type="entry name" value="EXPORT PROTEIN"/>
    <property type="match status" value="1"/>
</dbReference>
<feature type="transmembrane region" description="Helical" evidence="7">
    <location>
        <begin position="113"/>
        <end position="134"/>
    </location>
</feature>
<evidence type="ECO:0000313" key="9">
    <source>
        <dbReference type="EMBL" id="EPD32609.1"/>
    </source>
</evidence>
<comment type="subcellular location">
    <subcellularLocation>
        <location evidence="1">Cell membrane</location>
        <topology evidence="1">Multi-pass membrane protein</topology>
    </subcellularLocation>
</comment>
<dbReference type="NCBIfam" id="TIGR00711">
    <property type="entry name" value="efflux_EmrB"/>
    <property type="match status" value="1"/>
</dbReference>
<gene>
    <name evidence="9" type="ORF">HMPREF9306_01308</name>
</gene>
<evidence type="ECO:0000256" key="1">
    <source>
        <dbReference type="ARBA" id="ARBA00004651"/>
    </source>
</evidence>
<feature type="transmembrane region" description="Helical" evidence="7">
    <location>
        <begin position="88"/>
        <end position="107"/>
    </location>
</feature>
<dbReference type="Gene3D" id="1.20.1250.20">
    <property type="entry name" value="MFS general substrate transporter like domains"/>
    <property type="match status" value="1"/>
</dbReference>
<evidence type="ECO:0000313" key="10">
    <source>
        <dbReference type="Proteomes" id="UP000014417"/>
    </source>
</evidence>
<dbReference type="GO" id="GO:0022857">
    <property type="term" value="F:transmembrane transporter activity"/>
    <property type="evidence" value="ECO:0007669"/>
    <property type="project" value="InterPro"/>
</dbReference>
<evidence type="ECO:0000256" key="5">
    <source>
        <dbReference type="ARBA" id="ARBA00022989"/>
    </source>
</evidence>
<dbReference type="InterPro" id="IPR011701">
    <property type="entry name" value="MFS"/>
</dbReference>
<dbReference type="InterPro" id="IPR020846">
    <property type="entry name" value="MFS_dom"/>
</dbReference>
<keyword evidence="6 7" id="KW-0472">Membrane</keyword>
<feature type="transmembrane region" description="Helical" evidence="7">
    <location>
        <begin position="343"/>
        <end position="361"/>
    </location>
</feature>
<dbReference type="AlphaFoldDB" id="S2WXW6"/>
<feature type="domain" description="Major facilitator superfamily (MFS) profile" evidence="8">
    <location>
        <begin position="22"/>
        <end position="511"/>
    </location>
</feature>
<feature type="transmembrane region" description="Helical" evidence="7">
    <location>
        <begin position="20"/>
        <end position="44"/>
    </location>
</feature>
<proteinExistence type="predicted"/>
<dbReference type="EMBL" id="AGZR01000008">
    <property type="protein sequence ID" value="EPD32609.1"/>
    <property type="molecule type" value="Genomic_DNA"/>
</dbReference>
<dbReference type="Pfam" id="PF07690">
    <property type="entry name" value="MFS_1"/>
    <property type="match status" value="1"/>
</dbReference>
<keyword evidence="5 7" id="KW-1133">Transmembrane helix</keyword>
<dbReference type="RefSeq" id="WP_016456136.1">
    <property type="nucleotide sequence ID" value="NZ_KE150269.1"/>
</dbReference>
<feature type="transmembrane region" description="Helical" evidence="7">
    <location>
        <begin position="146"/>
        <end position="169"/>
    </location>
</feature>